<evidence type="ECO:0000256" key="4">
    <source>
        <dbReference type="ARBA" id="ARBA00022722"/>
    </source>
</evidence>
<dbReference type="GO" id="GO:0003676">
    <property type="term" value="F:nucleic acid binding"/>
    <property type="evidence" value="ECO:0007669"/>
    <property type="project" value="InterPro"/>
</dbReference>
<dbReference type="GO" id="GO:0005634">
    <property type="term" value="C:nucleus"/>
    <property type="evidence" value="ECO:0007669"/>
    <property type="project" value="UniProtKB-ARBA"/>
</dbReference>
<dbReference type="CDD" id="cd09274">
    <property type="entry name" value="RNase_HI_RT_Ty3"/>
    <property type="match status" value="1"/>
</dbReference>
<dbReference type="InterPro" id="IPR041588">
    <property type="entry name" value="Integrase_H2C2"/>
</dbReference>
<organism evidence="10 11">
    <name type="scientific">Lichtheimia ornata</name>
    <dbReference type="NCBI Taxonomy" id="688661"/>
    <lineage>
        <taxon>Eukaryota</taxon>
        <taxon>Fungi</taxon>
        <taxon>Fungi incertae sedis</taxon>
        <taxon>Mucoromycota</taxon>
        <taxon>Mucoromycotina</taxon>
        <taxon>Mucoromycetes</taxon>
        <taxon>Mucorales</taxon>
        <taxon>Lichtheimiaceae</taxon>
        <taxon>Lichtheimia</taxon>
    </lineage>
</organism>
<dbReference type="CDD" id="cd01647">
    <property type="entry name" value="RT_LTR"/>
    <property type="match status" value="1"/>
</dbReference>
<evidence type="ECO:0000256" key="3">
    <source>
        <dbReference type="ARBA" id="ARBA00022695"/>
    </source>
</evidence>
<dbReference type="Gene3D" id="2.40.70.10">
    <property type="entry name" value="Acid Proteases"/>
    <property type="match status" value="1"/>
</dbReference>
<protein>
    <recommendedName>
        <fullName evidence="1">RNA-directed DNA polymerase</fullName>
        <ecNumber evidence="1">2.7.7.49</ecNumber>
    </recommendedName>
</protein>
<feature type="compositionally biased region" description="Basic and acidic residues" evidence="8">
    <location>
        <begin position="184"/>
        <end position="193"/>
    </location>
</feature>
<evidence type="ECO:0000256" key="1">
    <source>
        <dbReference type="ARBA" id="ARBA00012493"/>
    </source>
</evidence>
<dbReference type="GO" id="GO:0016787">
    <property type="term" value="F:hydrolase activity"/>
    <property type="evidence" value="ECO:0007669"/>
    <property type="project" value="UniProtKB-KW"/>
</dbReference>
<sequence>MPKWDDQRDTHTSAAAFLGAFEVELQTYGLKAEEEWERLLPRCLSYTQNLWLKEQKAKLKVPATWSAISDLILKKYDTQTQRIQAMLSVLNLRQQNRPLDLYCNEFQQRCVEAGMTETVPAGLLLVIIFLYSLSDKHNEKAITAIVNRFGTEMPTDLEAVCDLVKAMKLSDCGNKRTNNNDSSIESKKQKADQDSANQAPKKQKPCKWCGRKWKHGHKCDEYYEKNGLPNPKLVKLNRSARVDNDDPMDTLPCKSSKQSKSSKFEDEVLTPITIESHQIMALVDGGATFSSIDIDFAKKSSFKINMVKGHISLGSNGVRVPRLGITDPLTIIYNGKTHTCRFEVMNLARKHPMSIGWDLMPQLGIGYVGLATSWTTPKPSKDEEVNDEPFQPDDAPAGTPEEMQSFMESIQPFLKENANIPPGSFCTIPESVIELNTPKDAKCYRRQYEFPIKRQQLVEGTVAQWLKDGIITRVPANIDNGWNSPLTFAPKKDAQGNKVGVRLCLDPRHINKYLPDDRHPLPLIRSVFDKLAGAAVFTTLDLKSAFHRFKIHEKDQHKTTFTSASGNQYMFVGCPFGLKPISAKFQRVMQILFEGLPFVTTFVDDIVVYSKNMEEHCAHVSIVLQKLTKANLLLNPDKCHFAQKAVYLLGFRVSANGKALDSRKVTNVLTWPSPATGNDVQRFLGVVNYFRDHIPNVSRLTARMDALRNAGDLKKLWTKYHEEDFQKLKYVISHAPMLRHVNLALPFHLATDASNDGIGAVLYQKENGRNNIVGFMARALTKSERNYSVTKRELLAVVFAFKKFHKFLWGQPFTLYTDHKALVYLHTQKDANPMMIKWLDTLLDYTFNVVHLPGIRNILPDHLSRLFSKPTQSLEGDKIRHAKSLESQDENASEMTMRAAQLEDTMEPPTESEKKEILENAHLFGHFGADAIVKAIHNNGLHWPNIKEQAVELVKSCKECQKYNIAQNGYNPLRPIRSYIPGDHWAIDLAGPLTTSTRGNNYLLVMVDLCTRFCILRPIQDKQSQTIVSNLIQVFCDFGLPRILQSDNGTEQPR</sequence>
<proteinExistence type="predicted"/>
<dbReference type="Gene3D" id="3.30.420.10">
    <property type="entry name" value="Ribonuclease H-like superfamily/Ribonuclease H"/>
    <property type="match status" value="1"/>
</dbReference>
<keyword evidence="7" id="KW-0695">RNA-directed DNA polymerase</keyword>
<dbReference type="AlphaFoldDB" id="A0AAD7UPQ3"/>
<dbReference type="Pfam" id="PF00078">
    <property type="entry name" value="RVT_1"/>
    <property type="match status" value="1"/>
</dbReference>
<keyword evidence="4" id="KW-0540">Nuclease</keyword>
<dbReference type="InterPro" id="IPR001584">
    <property type="entry name" value="Integrase_cat-core"/>
</dbReference>
<reference evidence="10 11" key="1">
    <citation type="submission" date="2023-03" db="EMBL/GenBank/DDBJ databases">
        <title>Genome sequence of Lichtheimia ornata CBS 291.66.</title>
        <authorList>
            <person name="Mohabir J.T."/>
            <person name="Shea T.P."/>
            <person name="Kurbessoian T."/>
            <person name="Berby B."/>
            <person name="Fontaine J."/>
            <person name="Livny J."/>
            <person name="Gnirke A."/>
            <person name="Stajich J.E."/>
            <person name="Cuomo C.A."/>
        </authorList>
    </citation>
    <scope>NUCLEOTIDE SEQUENCE [LARGE SCALE GENOMIC DNA]</scope>
    <source>
        <strain evidence="10">CBS 291.66</strain>
    </source>
</reference>
<dbReference type="InterPro" id="IPR043128">
    <property type="entry name" value="Rev_trsase/Diguanyl_cyclase"/>
</dbReference>
<dbReference type="Pfam" id="PF17917">
    <property type="entry name" value="RT_RNaseH"/>
    <property type="match status" value="1"/>
</dbReference>
<accession>A0AAD7UPQ3</accession>
<feature type="region of interest" description="Disordered" evidence="8">
    <location>
        <begin position="175"/>
        <end position="203"/>
    </location>
</feature>
<dbReference type="Gene3D" id="1.10.340.70">
    <property type="match status" value="1"/>
</dbReference>
<dbReference type="EMBL" id="JARTCD010000329">
    <property type="protein sequence ID" value="KAJ8651294.1"/>
    <property type="molecule type" value="Genomic_DNA"/>
</dbReference>
<dbReference type="Pfam" id="PF00665">
    <property type="entry name" value="rve"/>
    <property type="match status" value="1"/>
</dbReference>
<dbReference type="Pfam" id="PF17921">
    <property type="entry name" value="Integrase_H2C2"/>
    <property type="match status" value="1"/>
</dbReference>
<dbReference type="InterPro" id="IPR041373">
    <property type="entry name" value="RT_RNaseH"/>
</dbReference>
<dbReference type="PROSITE" id="PS50994">
    <property type="entry name" value="INTEGRASE"/>
    <property type="match status" value="1"/>
</dbReference>
<keyword evidence="3" id="KW-0548">Nucleotidyltransferase</keyword>
<evidence type="ECO:0000256" key="2">
    <source>
        <dbReference type="ARBA" id="ARBA00022679"/>
    </source>
</evidence>
<dbReference type="SUPFAM" id="SSF53098">
    <property type="entry name" value="Ribonuclease H-like"/>
    <property type="match status" value="1"/>
</dbReference>
<gene>
    <name evidence="10" type="ORF">O0I10_013218</name>
</gene>
<dbReference type="GO" id="GO:0003964">
    <property type="term" value="F:RNA-directed DNA polymerase activity"/>
    <property type="evidence" value="ECO:0007669"/>
    <property type="project" value="UniProtKB-KW"/>
</dbReference>
<dbReference type="InterPro" id="IPR000477">
    <property type="entry name" value="RT_dom"/>
</dbReference>
<dbReference type="PANTHER" id="PTHR37984:SF5">
    <property type="entry name" value="PROTEIN NYNRIN-LIKE"/>
    <property type="match status" value="1"/>
</dbReference>
<dbReference type="PANTHER" id="PTHR37984">
    <property type="entry name" value="PROTEIN CBG26694"/>
    <property type="match status" value="1"/>
</dbReference>
<dbReference type="GO" id="GO:0004519">
    <property type="term" value="F:endonuclease activity"/>
    <property type="evidence" value="ECO:0007669"/>
    <property type="project" value="UniProtKB-KW"/>
</dbReference>
<dbReference type="RefSeq" id="XP_058336209.1">
    <property type="nucleotide sequence ID" value="XM_058493025.1"/>
</dbReference>
<evidence type="ECO:0000259" key="9">
    <source>
        <dbReference type="PROSITE" id="PS50994"/>
    </source>
</evidence>
<dbReference type="SUPFAM" id="SSF50630">
    <property type="entry name" value="Acid proteases"/>
    <property type="match status" value="1"/>
</dbReference>
<dbReference type="Gene3D" id="3.10.10.10">
    <property type="entry name" value="HIV Type 1 Reverse Transcriptase, subunit A, domain 1"/>
    <property type="match status" value="1"/>
</dbReference>
<dbReference type="GeneID" id="83220480"/>
<keyword evidence="2" id="KW-0808">Transferase</keyword>
<dbReference type="SUPFAM" id="SSF56672">
    <property type="entry name" value="DNA/RNA polymerases"/>
    <property type="match status" value="1"/>
</dbReference>
<evidence type="ECO:0000256" key="5">
    <source>
        <dbReference type="ARBA" id="ARBA00022759"/>
    </source>
</evidence>
<dbReference type="InterPro" id="IPR050951">
    <property type="entry name" value="Retrovirus_Pol_polyprotein"/>
</dbReference>
<dbReference type="CDD" id="cd00303">
    <property type="entry name" value="retropepsin_like"/>
    <property type="match status" value="1"/>
</dbReference>
<evidence type="ECO:0000313" key="11">
    <source>
        <dbReference type="Proteomes" id="UP001234581"/>
    </source>
</evidence>
<dbReference type="InterPro" id="IPR036397">
    <property type="entry name" value="RNaseH_sf"/>
</dbReference>
<feature type="domain" description="Integrase catalytic" evidence="9">
    <location>
        <begin position="977"/>
        <end position="1054"/>
    </location>
</feature>
<keyword evidence="5" id="KW-0255">Endonuclease</keyword>
<evidence type="ECO:0000256" key="7">
    <source>
        <dbReference type="ARBA" id="ARBA00022918"/>
    </source>
</evidence>
<evidence type="ECO:0000313" key="10">
    <source>
        <dbReference type="EMBL" id="KAJ8651294.1"/>
    </source>
</evidence>
<keyword evidence="6" id="KW-0378">Hydrolase</keyword>
<dbReference type="InterPro" id="IPR043502">
    <property type="entry name" value="DNA/RNA_pol_sf"/>
</dbReference>
<dbReference type="InterPro" id="IPR012337">
    <property type="entry name" value="RNaseH-like_sf"/>
</dbReference>
<dbReference type="GO" id="GO:0015074">
    <property type="term" value="P:DNA integration"/>
    <property type="evidence" value="ECO:0007669"/>
    <property type="project" value="InterPro"/>
</dbReference>
<dbReference type="Proteomes" id="UP001234581">
    <property type="component" value="Unassembled WGS sequence"/>
</dbReference>
<dbReference type="EC" id="2.7.7.49" evidence="1"/>
<evidence type="ECO:0000256" key="8">
    <source>
        <dbReference type="SAM" id="MobiDB-lite"/>
    </source>
</evidence>
<comment type="caution">
    <text evidence="10">The sequence shown here is derived from an EMBL/GenBank/DDBJ whole genome shotgun (WGS) entry which is preliminary data.</text>
</comment>
<evidence type="ECO:0000256" key="6">
    <source>
        <dbReference type="ARBA" id="ARBA00022801"/>
    </source>
</evidence>
<feature type="region of interest" description="Disordered" evidence="8">
    <location>
        <begin position="377"/>
        <end position="400"/>
    </location>
</feature>
<name>A0AAD7UPQ3_9FUNG</name>
<keyword evidence="11" id="KW-1185">Reference proteome</keyword>
<dbReference type="FunFam" id="3.30.70.270:FF:000020">
    <property type="entry name" value="Transposon Tf2-6 polyprotein-like Protein"/>
    <property type="match status" value="1"/>
</dbReference>
<dbReference type="Gene3D" id="3.30.70.270">
    <property type="match status" value="2"/>
</dbReference>
<dbReference type="InterPro" id="IPR021109">
    <property type="entry name" value="Peptidase_aspartic_dom_sf"/>
</dbReference>